<keyword evidence="3" id="KW-1185">Reference proteome</keyword>
<dbReference type="AlphaFoldDB" id="A0A7J7LJT1"/>
<protein>
    <submittedName>
        <fullName evidence="2">Uncharacterized protein</fullName>
    </submittedName>
</protein>
<feature type="region of interest" description="Disordered" evidence="1">
    <location>
        <begin position="1"/>
        <end position="67"/>
    </location>
</feature>
<evidence type="ECO:0000313" key="3">
    <source>
        <dbReference type="Proteomes" id="UP000541444"/>
    </source>
</evidence>
<comment type="caution">
    <text evidence="2">The sequence shown here is derived from an EMBL/GenBank/DDBJ whole genome shotgun (WGS) entry which is preliminary data.</text>
</comment>
<organism evidence="2 3">
    <name type="scientific">Kingdonia uniflora</name>
    <dbReference type="NCBI Taxonomy" id="39325"/>
    <lineage>
        <taxon>Eukaryota</taxon>
        <taxon>Viridiplantae</taxon>
        <taxon>Streptophyta</taxon>
        <taxon>Embryophyta</taxon>
        <taxon>Tracheophyta</taxon>
        <taxon>Spermatophyta</taxon>
        <taxon>Magnoliopsida</taxon>
        <taxon>Ranunculales</taxon>
        <taxon>Circaeasteraceae</taxon>
        <taxon>Kingdonia</taxon>
    </lineage>
</organism>
<evidence type="ECO:0000256" key="1">
    <source>
        <dbReference type="SAM" id="MobiDB-lite"/>
    </source>
</evidence>
<feature type="compositionally biased region" description="Basic residues" evidence="1">
    <location>
        <begin position="13"/>
        <end position="26"/>
    </location>
</feature>
<gene>
    <name evidence="2" type="ORF">GIB67_002652</name>
</gene>
<dbReference type="EMBL" id="JACGCM010002238">
    <property type="protein sequence ID" value="KAF6142788.1"/>
    <property type="molecule type" value="Genomic_DNA"/>
</dbReference>
<sequence>MTPTKGTLCFSAKPKRLPTGKNRRGKEKCERAVRASGKDNHSSEPLTDVGHPQDASRITSKAVGPES</sequence>
<accession>A0A7J7LJT1</accession>
<feature type="compositionally biased region" description="Basic and acidic residues" evidence="1">
    <location>
        <begin position="27"/>
        <end position="42"/>
    </location>
</feature>
<evidence type="ECO:0000313" key="2">
    <source>
        <dbReference type="EMBL" id="KAF6142788.1"/>
    </source>
</evidence>
<proteinExistence type="predicted"/>
<reference evidence="2 3" key="1">
    <citation type="journal article" date="2020" name="IScience">
        <title>Genome Sequencing of the Endangered Kingdonia uniflora (Circaeasteraceae, Ranunculales) Reveals Potential Mechanisms of Evolutionary Specialization.</title>
        <authorList>
            <person name="Sun Y."/>
            <person name="Deng T."/>
            <person name="Zhang A."/>
            <person name="Moore M.J."/>
            <person name="Landis J.B."/>
            <person name="Lin N."/>
            <person name="Zhang H."/>
            <person name="Zhang X."/>
            <person name="Huang J."/>
            <person name="Zhang X."/>
            <person name="Sun H."/>
            <person name="Wang H."/>
        </authorList>
    </citation>
    <scope>NUCLEOTIDE SEQUENCE [LARGE SCALE GENOMIC DNA]</scope>
    <source>
        <strain evidence="2">TB1705</strain>
        <tissue evidence="2">Leaf</tissue>
    </source>
</reference>
<name>A0A7J7LJT1_9MAGN</name>
<dbReference type="Proteomes" id="UP000541444">
    <property type="component" value="Unassembled WGS sequence"/>
</dbReference>